<keyword evidence="15" id="KW-0472">Membrane</keyword>
<feature type="transmembrane region" description="Helical" evidence="15">
    <location>
        <begin position="28"/>
        <end position="47"/>
    </location>
</feature>
<evidence type="ECO:0000313" key="18">
    <source>
        <dbReference type="Proteomes" id="UP001241758"/>
    </source>
</evidence>
<comment type="subcellular location">
    <subcellularLocation>
        <location evidence="3">Cytoplasm</location>
    </subcellularLocation>
</comment>
<dbReference type="CDD" id="cd16917">
    <property type="entry name" value="HATPase_UhpB-NarQ-NarX-like"/>
    <property type="match status" value="1"/>
</dbReference>
<evidence type="ECO:0000256" key="7">
    <source>
        <dbReference type="ARBA" id="ARBA00022490"/>
    </source>
</evidence>
<sequence length="392" mass="41683">MPGDVPVERSRQVTPADDPTPSAWLWDLYFTVIAAAVAAAILLVAGAEPRNRAIALVALGAMVLVHLLIGRPLIVRDAEDLVSLSVVLLQIALFSVAIYHVPLSTWLMFAVIPMIFQTVPVRQAIPLVVGTNLVPVAVEYHVDPAGIGIDLVIAAISTGAGICMGLWIMRALEQSRERLRLIAELEASRAELGRLSHEAGVAAERARLAGEIHDTLAQGFTSIITLIQAADPALRDERLELAVRTARENLAESRALVAALSPTALASGTLPDAVRRQTLRFTEETGVPAPFRLTGDARDLPTRVEVVLLRAAQEALTNVRRHAGAREAAVVLAYAPDAVRLVVRDDGRGFDPAAADGYGLAGMRSRAAQVGGRLAVRSDPASGTTIELEIPA</sequence>
<keyword evidence="10" id="KW-0408">Iron</keyword>
<keyword evidence="6" id="KW-0479">Metal-binding</keyword>
<name>A0ABT6WNL0_9ACTN</name>
<dbReference type="Pfam" id="PF02518">
    <property type="entry name" value="HATPase_c"/>
    <property type="match status" value="1"/>
</dbReference>
<evidence type="ECO:0000256" key="6">
    <source>
        <dbReference type="ARBA" id="ARBA00022485"/>
    </source>
</evidence>
<dbReference type="Gene3D" id="1.20.5.1930">
    <property type="match status" value="1"/>
</dbReference>
<evidence type="ECO:0000256" key="1">
    <source>
        <dbReference type="ARBA" id="ARBA00000085"/>
    </source>
</evidence>
<comment type="cofactor">
    <cofactor evidence="2">
        <name>[4Fe-4S] cluster</name>
        <dbReference type="ChEBI" id="CHEBI:49883"/>
    </cofactor>
</comment>
<gene>
    <name evidence="17" type="ORF">QLQ12_22110</name>
</gene>
<reference evidence="17 18" key="1">
    <citation type="submission" date="2023-05" db="EMBL/GenBank/DDBJ databases">
        <title>Actinoplanes sp. NEAU-A12 genome sequencing.</title>
        <authorList>
            <person name="Wang Z.-S."/>
        </authorList>
    </citation>
    <scope>NUCLEOTIDE SEQUENCE [LARGE SCALE GENOMIC DNA]</scope>
    <source>
        <strain evidence="17 18">NEAU-A12</strain>
    </source>
</reference>
<evidence type="ECO:0000256" key="2">
    <source>
        <dbReference type="ARBA" id="ARBA00001966"/>
    </source>
</evidence>
<keyword evidence="8" id="KW-0808">Transferase</keyword>
<dbReference type="InterPro" id="IPR050482">
    <property type="entry name" value="Sensor_HK_TwoCompSys"/>
</dbReference>
<evidence type="ECO:0000256" key="4">
    <source>
        <dbReference type="ARBA" id="ARBA00012438"/>
    </source>
</evidence>
<keyword evidence="11" id="KW-0902">Two-component regulatory system</keyword>
<feature type="transmembrane region" description="Helical" evidence="15">
    <location>
        <begin position="145"/>
        <end position="169"/>
    </location>
</feature>
<evidence type="ECO:0000256" key="15">
    <source>
        <dbReference type="SAM" id="Phobius"/>
    </source>
</evidence>
<evidence type="ECO:0000256" key="3">
    <source>
        <dbReference type="ARBA" id="ARBA00004496"/>
    </source>
</evidence>
<organism evidence="17 18">
    <name type="scientific">Actinoplanes sandaracinus</name>
    <dbReference type="NCBI Taxonomy" id="3045177"/>
    <lineage>
        <taxon>Bacteria</taxon>
        <taxon>Bacillati</taxon>
        <taxon>Actinomycetota</taxon>
        <taxon>Actinomycetes</taxon>
        <taxon>Micromonosporales</taxon>
        <taxon>Micromonosporaceae</taxon>
        <taxon>Actinoplanes</taxon>
    </lineage>
</organism>
<keyword evidence="7" id="KW-0963">Cytoplasm</keyword>
<accession>A0ABT6WNL0</accession>
<comment type="caution">
    <text evidence="17">The sequence shown here is derived from an EMBL/GenBank/DDBJ whole genome shotgun (WGS) entry which is preliminary data.</text>
</comment>
<evidence type="ECO:0000256" key="13">
    <source>
        <dbReference type="ARBA" id="ARBA00024827"/>
    </source>
</evidence>
<keyword evidence="15" id="KW-0812">Transmembrane</keyword>
<keyword evidence="12" id="KW-0411">Iron-sulfur</keyword>
<evidence type="ECO:0000313" key="17">
    <source>
        <dbReference type="EMBL" id="MDI6101314.1"/>
    </source>
</evidence>
<evidence type="ECO:0000256" key="9">
    <source>
        <dbReference type="ARBA" id="ARBA00022777"/>
    </source>
</evidence>
<dbReference type="SMART" id="SM00387">
    <property type="entry name" value="HATPase_c"/>
    <property type="match status" value="1"/>
</dbReference>
<dbReference type="PANTHER" id="PTHR24421">
    <property type="entry name" value="NITRATE/NITRITE SENSOR PROTEIN NARX-RELATED"/>
    <property type="match status" value="1"/>
</dbReference>
<dbReference type="Gene3D" id="3.30.565.10">
    <property type="entry name" value="Histidine kinase-like ATPase, C-terminal domain"/>
    <property type="match status" value="1"/>
</dbReference>
<dbReference type="InterPro" id="IPR036890">
    <property type="entry name" value="HATPase_C_sf"/>
</dbReference>
<evidence type="ECO:0000259" key="16">
    <source>
        <dbReference type="SMART" id="SM00387"/>
    </source>
</evidence>
<dbReference type="InterPro" id="IPR003594">
    <property type="entry name" value="HATPase_dom"/>
</dbReference>
<dbReference type="EMBL" id="JASCTH010000014">
    <property type="protein sequence ID" value="MDI6101314.1"/>
    <property type="molecule type" value="Genomic_DNA"/>
</dbReference>
<dbReference type="PIRSF" id="PIRSF037434">
    <property type="entry name" value="STHK_ChrS"/>
    <property type="match status" value="1"/>
</dbReference>
<protein>
    <recommendedName>
        <fullName evidence="5">Oxygen sensor histidine kinase NreB</fullName>
        <ecNumber evidence="4">2.7.13.3</ecNumber>
    </recommendedName>
    <alternativeName>
        <fullName evidence="14">Nitrogen regulation protein B</fullName>
    </alternativeName>
</protein>
<evidence type="ECO:0000256" key="14">
    <source>
        <dbReference type="ARBA" id="ARBA00030800"/>
    </source>
</evidence>
<evidence type="ECO:0000256" key="8">
    <source>
        <dbReference type="ARBA" id="ARBA00022679"/>
    </source>
</evidence>
<dbReference type="PANTHER" id="PTHR24421:SF62">
    <property type="entry name" value="SENSORY TRANSDUCTION HISTIDINE KINASE"/>
    <property type="match status" value="1"/>
</dbReference>
<dbReference type="GO" id="GO:0016301">
    <property type="term" value="F:kinase activity"/>
    <property type="evidence" value="ECO:0007669"/>
    <property type="project" value="UniProtKB-KW"/>
</dbReference>
<evidence type="ECO:0000256" key="10">
    <source>
        <dbReference type="ARBA" id="ARBA00023004"/>
    </source>
</evidence>
<comment type="catalytic activity">
    <reaction evidence="1">
        <text>ATP + protein L-histidine = ADP + protein N-phospho-L-histidine.</text>
        <dbReference type="EC" id="2.7.13.3"/>
    </reaction>
</comment>
<feature type="domain" description="Histidine kinase/HSP90-like ATPase" evidence="16">
    <location>
        <begin position="303"/>
        <end position="392"/>
    </location>
</feature>
<dbReference type="InterPro" id="IPR011712">
    <property type="entry name" value="Sig_transdc_His_kin_sub3_dim/P"/>
</dbReference>
<dbReference type="PRINTS" id="PR00344">
    <property type="entry name" value="BCTRLSENSOR"/>
</dbReference>
<dbReference type="EC" id="2.7.13.3" evidence="4"/>
<evidence type="ECO:0000256" key="11">
    <source>
        <dbReference type="ARBA" id="ARBA00023012"/>
    </source>
</evidence>
<keyword evidence="15" id="KW-1133">Transmembrane helix</keyword>
<keyword evidence="18" id="KW-1185">Reference proteome</keyword>
<proteinExistence type="predicted"/>
<dbReference type="Pfam" id="PF07730">
    <property type="entry name" value="HisKA_3"/>
    <property type="match status" value="1"/>
</dbReference>
<dbReference type="Proteomes" id="UP001241758">
    <property type="component" value="Unassembled WGS sequence"/>
</dbReference>
<evidence type="ECO:0000256" key="5">
    <source>
        <dbReference type="ARBA" id="ARBA00017322"/>
    </source>
</evidence>
<dbReference type="InterPro" id="IPR017205">
    <property type="entry name" value="Sig_transdc_His_kinase_ChrS"/>
</dbReference>
<keyword evidence="9 17" id="KW-0418">Kinase</keyword>
<comment type="function">
    <text evidence="13">Member of the two-component regulatory system NreB/NreC involved in the control of dissimilatory nitrate/nitrite reduction in response to oxygen. NreB functions as a direct oxygen sensor histidine kinase which is autophosphorylated, in the absence of oxygen, probably at the conserved histidine residue, and transfers its phosphate group probably to a conserved aspartate residue of NreC. NreB/NreC activates the expression of the nitrate (narGHJI) and nitrite (nir) reductase operons, as well as the putative nitrate transporter gene narT.</text>
</comment>
<evidence type="ECO:0000256" key="12">
    <source>
        <dbReference type="ARBA" id="ARBA00023014"/>
    </source>
</evidence>
<keyword evidence="6" id="KW-0004">4Fe-4S</keyword>
<dbReference type="InterPro" id="IPR004358">
    <property type="entry name" value="Sig_transdc_His_kin-like_C"/>
</dbReference>
<dbReference type="SUPFAM" id="SSF55874">
    <property type="entry name" value="ATPase domain of HSP90 chaperone/DNA topoisomerase II/histidine kinase"/>
    <property type="match status" value="1"/>
</dbReference>
<feature type="transmembrane region" description="Helical" evidence="15">
    <location>
        <begin position="54"/>
        <end position="75"/>
    </location>
</feature>